<proteinExistence type="predicted"/>
<comment type="caution">
    <text evidence="3">The sequence shown here is derived from an EMBL/GenBank/DDBJ whole genome shotgun (WGS) entry which is preliminary data.</text>
</comment>
<dbReference type="Proteomes" id="UP001260188">
    <property type="component" value="Unassembled WGS sequence"/>
</dbReference>
<sequence length="247" mass="24669">MASPASRLPRTRLHAGLVVAALGLAALTGCSPAGDQSGAASSAAPETTAASPSPSTSAPAAASGSLDRAELADLFSGIQFRPAQYDTIAAMLESIYPGLTVSDAACLAPFGAGWESAGDAVEWGTSNDRSMTAVVASAADEAAAEALVAQADDAIARCADGQELFAMQGVPVTTAVEPFDLAVTGADDVQGWRVTGDVGGSPFALVGATVRTGQNVLALVGWDPETSADYVPQATQLFVDRIAQAAG</sequence>
<dbReference type="PROSITE" id="PS51257">
    <property type="entry name" value="PROKAR_LIPOPROTEIN"/>
    <property type="match status" value="1"/>
</dbReference>
<evidence type="ECO:0008006" key="5">
    <source>
        <dbReference type="Google" id="ProtNLM"/>
    </source>
</evidence>
<reference evidence="3 4" key="1">
    <citation type="submission" date="2023-08" db="EMBL/GenBank/DDBJ databases">
        <title>Functional and genomic diversity of the sorghum phyllosphere microbiome.</title>
        <authorList>
            <person name="Shade A."/>
        </authorList>
    </citation>
    <scope>NUCLEOTIDE SEQUENCE [LARGE SCALE GENOMIC DNA]</scope>
    <source>
        <strain evidence="3 4">SORGH_AS_0919</strain>
    </source>
</reference>
<name>A0ABU1I622_9MICO</name>
<gene>
    <name evidence="3" type="ORF">QE367_002752</name>
</gene>
<dbReference type="RefSeq" id="WP_064956239.1">
    <property type="nucleotide sequence ID" value="NZ_JAVIZA010000001.1"/>
</dbReference>
<protein>
    <recommendedName>
        <fullName evidence="5">Sensor domain-containing protein</fullName>
    </recommendedName>
</protein>
<feature type="signal peptide" evidence="2">
    <location>
        <begin position="1"/>
        <end position="33"/>
    </location>
</feature>
<keyword evidence="2" id="KW-0732">Signal</keyword>
<evidence type="ECO:0000313" key="4">
    <source>
        <dbReference type="Proteomes" id="UP001260188"/>
    </source>
</evidence>
<keyword evidence="4" id="KW-1185">Reference proteome</keyword>
<evidence type="ECO:0000256" key="2">
    <source>
        <dbReference type="SAM" id="SignalP"/>
    </source>
</evidence>
<dbReference type="EMBL" id="JAVIZA010000001">
    <property type="protein sequence ID" value="MDR6168548.1"/>
    <property type="molecule type" value="Genomic_DNA"/>
</dbReference>
<organism evidence="3 4">
    <name type="scientific">Microbacterium paludicola</name>
    <dbReference type="NCBI Taxonomy" id="300019"/>
    <lineage>
        <taxon>Bacteria</taxon>
        <taxon>Bacillati</taxon>
        <taxon>Actinomycetota</taxon>
        <taxon>Actinomycetes</taxon>
        <taxon>Micrococcales</taxon>
        <taxon>Microbacteriaceae</taxon>
        <taxon>Microbacterium</taxon>
    </lineage>
</organism>
<evidence type="ECO:0000313" key="3">
    <source>
        <dbReference type="EMBL" id="MDR6168548.1"/>
    </source>
</evidence>
<accession>A0ABU1I622</accession>
<feature type="chain" id="PRO_5045803321" description="Sensor domain-containing protein" evidence="2">
    <location>
        <begin position="34"/>
        <end position="247"/>
    </location>
</feature>
<evidence type="ECO:0000256" key="1">
    <source>
        <dbReference type="SAM" id="MobiDB-lite"/>
    </source>
</evidence>
<feature type="region of interest" description="Disordered" evidence="1">
    <location>
        <begin position="35"/>
        <end position="62"/>
    </location>
</feature>